<gene>
    <name evidence="1" type="ORF">V6575_10240</name>
</gene>
<organism evidence="1 2">
    <name type="scientific">Roseibium algae</name>
    <dbReference type="NCBI Taxonomy" id="3123038"/>
    <lineage>
        <taxon>Bacteria</taxon>
        <taxon>Pseudomonadati</taxon>
        <taxon>Pseudomonadota</taxon>
        <taxon>Alphaproteobacteria</taxon>
        <taxon>Hyphomicrobiales</taxon>
        <taxon>Stappiaceae</taxon>
        <taxon>Roseibium</taxon>
    </lineage>
</organism>
<evidence type="ECO:0000313" key="1">
    <source>
        <dbReference type="EMBL" id="MEJ8474468.1"/>
    </source>
</evidence>
<accession>A0ABU8TJX9</accession>
<dbReference type="RefSeq" id="WP_340274214.1">
    <property type="nucleotide sequence ID" value="NZ_JBAKIA010000005.1"/>
</dbReference>
<keyword evidence="2" id="KW-1185">Reference proteome</keyword>
<dbReference type="EMBL" id="JBAKIA010000005">
    <property type="protein sequence ID" value="MEJ8474468.1"/>
    <property type="molecule type" value="Genomic_DNA"/>
</dbReference>
<dbReference type="InterPro" id="IPR010633">
    <property type="entry name" value="Phage_lambda_GpZ"/>
</dbReference>
<name>A0ABU8TJX9_9HYPH</name>
<dbReference type="Proteomes" id="UP001385499">
    <property type="component" value="Unassembled WGS sequence"/>
</dbReference>
<proteinExistence type="predicted"/>
<comment type="caution">
    <text evidence="1">The sequence shown here is derived from an EMBL/GenBank/DDBJ whole genome shotgun (WGS) entry which is preliminary data.</text>
</comment>
<evidence type="ECO:0000313" key="2">
    <source>
        <dbReference type="Proteomes" id="UP001385499"/>
    </source>
</evidence>
<reference evidence="1 2" key="1">
    <citation type="submission" date="2024-02" db="EMBL/GenBank/DDBJ databases">
        <title>Roseibium algae sp. nov., isolated from marine alga (Grateloupia sp.), showing potential in myo-inositol conversion.</title>
        <authorList>
            <person name="Wang Y."/>
        </authorList>
    </citation>
    <scope>NUCLEOTIDE SEQUENCE [LARGE SCALE GENOMIC DNA]</scope>
    <source>
        <strain evidence="1 2">H3510</strain>
    </source>
</reference>
<protein>
    <submittedName>
        <fullName evidence="1">Phage tail protein</fullName>
    </submittedName>
</protein>
<dbReference type="Pfam" id="PF06763">
    <property type="entry name" value="Minor_tail_Z"/>
    <property type="match status" value="1"/>
</dbReference>
<sequence length="193" mass="21080">MSELTMRWSDVSGLKAMNKALKVLGSKRFAGVSARAINHSGAKGRTQSKKKLVAQTGLKSKTINKAMRVRRASAANVSYVIKATGGDISLRHFGARETRRGVSAKPFNQRQIFRGTFIKGGRFPARVGLGLKGQVFKRDGKARLGISNIKSGVIIPKEMVRGETAKAWQGTIARFLPQRFGHEVRRATGKVFG</sequence>